<feature type="compositionally biased region" description="Basic and acidic residues" evidence="1">
    <location>
        <begin position="1"/>
        <end position="26"/>
    </location>
</feature>
<evidence type="ECO:0000313" key="3">
    <source>
        <dbReference type="Proteomes" id="UP001293254"/>
    </source>
</evidence>
<feature type="region of interest" description="Disordered" evidence="1">
    <location>
        <begin position="1"/>
        <end position="39"/>
    </location>
</feature>
<reference evidence="2" key="2">
    <citation type="journal article" date="2024" name="Plant">
        <title>Genomic evolution and insights into agronomic trait innovations of Sesamum species.</title>
        <authorList>
            <person name="Miao H."/>
            <person name="Wang L."/>
            <person name="Qu L."/>
            <person name="Liu H."/>
            <person name="Sun Y."/>
            <person name="Le M."/>
            <person name="Wang Q."/>
            <person name="Wei S."/>
            <person name="Zheng Y."/>
            <person name="Lin W."/>
            <person name="Duan Y."/>
            <person name="Cao H."/>
            <person name="Xiong S."/>
            <person name="Wang X."/>
            <person name="Wei L."/>
            <person name="Li C."/>
            <person name="Ma Q."/>
            <person name="Ju M."/>
            <person name="Zhao R."/>
            <person name="Li G."/>
            <person name="Mu C."/>
            <person name="Tian Q."/>
            <person name="Mei H."/>
            <person name="Zhang T."/>
            <person name="Gao T."/>
            <person name="Zhang H."/>
        </authorList>
    </citation>
    <scope>NUCLEOTIDE SEQUENCE</scope>
    <source>
        <strain evidence="2">3651</strain>
    </source>
</reference>
<name>A0AAE1Y3G5_9LAMI</name>
<dbReference type="EMBL" id="JACGWO010000007">
    <property type="protein sequence ID" value="KAK4423040.1"/>
    <property type="molecule type" value="Genomic_DNA"/>
</dbReference>
<dbReference type="Proteomes" id="UP001293254">
    <property type="component" value="Unassembled WGS sequence"/>
</dbReference>
<evidence type="ECO:0000256" key="1">
    <source>
        <dbReference type="SAM" id="MobiDB-lite"/>
    </source>
</evidence>
<organism evidence="2 3">
    <name type="scientific">Sesamum alatum</name>
    <dbReference type="NCBI Taxonomy" id="300844"/>
    <lineage>
        <taxon>Eukaryota</taxon>
        <taxon>Viridiplantae</taxon>
        <taxon>Streptophyta</taxon>
        <taxon>Embryophyta</taxon>
        <taxon>Tracheophyta</taxon>
        <taxon>Spermatophyta</taxon>
        <taxon>Magnoliopsida</taxon>
        <taxon>eudicotyledons</taxon>
        <taxon>Gunneridae</taxon>
        <taxon>Pentapetalae</taxon>
        <taxon>asterids</taxon>
        <taxon>lamiids</taxon>
        <taxon>Lamiales</taxon>
        <taxon>Pedaliaceae</taxon>
        <taxon>Sesamum</taxon>
    </lineage>
</organism>
<protein>
    <submittedName>
        <fullName evidence="2">Uncharacterized protein</fullName>
    </submittedName>
</protein>
<feature type="compositionally biased region" description="Polar residues" evidence="1">
    <location>
        <begin position="29"/>
        <end position="39"/>
    </location>
</feature>
<reference evidence="2" key="1">
    <citation type="submission" date="2020-06" db="EMBL/GenBank/DDBJ databases">
        <authorList>
            <person name="Li T."/>
            <person name="Hu X."/>
            <person name="Zhang T."/>
            <person name="Song X."/>
            <person name="Zhang H."/>
            <person name="Dai N."/>
            <person name="Sheng W."/>
            <person name="Hou X."/>
            <person name="Wei L."/>
        </authorList>
    </citation>
    <scope>NUCLEOTIDE SEQUENCE</scope>
    <source>
        <strain evidence="2">3651</strain>
        <tissue evidence="2">Leaf</tissue>
    </source>
</reference>
<sequence>MSSTNKKEEDQRIEKLPRERSVRKFAGDSQANQRTSWVNNSSPLNQWSVMTFSMKSSSQEGDPTRFRLGLWKDHVVHTFQGVNIAKTGSLGPNTRRGRGEVWYRRLVAKMIYEDRYARVYWEPKVDFKKRKLDSQTIRGRKMHSLFRSGISKV</sequence>
<dbReference type="AlphaFoldDB" id="A0AAE1Y3G5"/>
<keyword evidence="3" id="KW-1185">Reference proteome</keyword>
<proteinExistence type="predicted"/>
<accession>A0AAE1Y3G5</accession>
<gene>
    <name evidence="2" type="ORF">Salat_1886600</name>
</gene>
<evidence type="ECO:0000313" key="2">
    <source>
        <dbReference type="EMBL" id="KAK4423040.1"/>
    </source>
</evidence>
<comment type="caution">
    <text evidence="2">The sequence shown here is derived from an EMBL/GenBank/DDBJ whole genome shotgun (WGS) entry which is preliminary data.</text>
</comment>